<evidence type="ECO:0000313" key="1">
    <source>
        <dbReference type="EMBL" id="GAO30426.1"/>
    </source>
</evidence>
<protein>
    <submittedName>
        <fullName evidence="1">Uncharacterized protein</fullName>
    </submittedName>
</protein>
<evidence type="ECO:0000313" key="2">
    <source>
        <dbReference type="Proteomes" id="UP000032900"/>
    </source>
</evidence>
<comment type="caution">
    <text evidence="1">The sequence shown here is derived from an EMBL/GenBank/DDBJ whole genome shotgun (WGS) entry which is preliminary data.</text>
</comment>
<reference evidence="1 2" key="1">
    <citation type="journal article" date="2015" name="Microbes Environ.">
        <title>Distribution and evolution of nitrogen fixation genes in the phylum bacteroidetes.</title>
        <authorList>
            <person name="Inoue J."/>
            <person name="Oshima K."/>
            <person name="Suda W."/>
            <person name="Sakamoto M."/>
            <person name="Iino T."/>
            <person name="Noda S."/>
            <person name="Hongoh Y."/>
            <person name="Hattori M."/>
            <person name="Ohkuma M."/>
        </authorList>
    </citation>
    <scope>NUCLEOTIDE SEQUENCE [LARGE SCALE GENOMIC DNA]</scope>
    <source>
        <strain evidence="1">JCM 15548</strain>
    </source>
</reference>
<name>A0A0E9LZ82_9BACT</name>
<organism evidence="1 2">
    <name type="scientific">Geofilum rubicundum JCM 15548</name>
    <dbReference type="NCBI Taxonomy" id="1236989"/>
    <lineage>
        <taxon>Bacteria</taxon>
        <taxon>Pseudomonadati</taxon>
        <taxon>Bacteroidota</taxon>
        <taxon>Bacteroidia</taxon>
        <taxon>Marinilabiliales</taxon>
        <taxon>Marinilabiliaceae</taxon>
        <taxon>Geofilum</taxon>
    </lineage>
</organism>
<sequence length="62" mass="7222">MAIFFESNLKTLAQKKFNDYQAIWSNISNVHFACDSNNLFSDKNSYSLKAYMKIIYIDSETV</sequence>
<accession>A0A0E9LZ82</accession>
<dbReference type="Proteomes" id="UP000032900">
    <property type="component" value="Unassembled WGS sequence"/>
</dbReference>
<keyword evidence="2" id="KW-1185">Reference proteome</keyword>
<proteinExistence type="predicted"/>
<dbReference type="EMBL" id="BAZW01000023">
    <property type="protein sequence ID" value="GAO30426.1"/>
    <property type="molecule type" value="Genomic_DNA"/>
</dbReference>
<dbReference type="AlphaFoldDB" id="A0A0E9LZ82"/>
<gene>
    <name evidence="1" type="ORF">JCM15548_12694</name>
</gene>
<dbReference type="STRING" id="1236989.JCM15548_12694"/>